<evidence type="ECO:0000313" key="2">
    <source>
        <dbReference type="Proteomes" id="UP000016424"/>
    </source>
</evidence>
<proteinExistence type="predicted"/>
<sequence>MHDFLQCLATNDGWQSTAITRHSPFPFRSSLFPYRSPLA</sequence>
<comment type="caution">
    <text evidence="1">The sequence shown here is derived from an EMBL/GenBank/DDBJ whole genome shotgun (WGS) entry which is preliminary data.</text>
</comment>
<name>U2YAS1_GEOKU</name>
<organism evidence="1 2">
    <name type="scientific">Geobacillus kaustophilus GBlys</name>
    <dbReference type="NCBI Taxonomy" id="1337888"/>
    <lineage>
        <taxon>Bacteria</taxon>
        <taxon>Bacillati</taxon>
        <taxon>Bacillota</taxon>
        <taxon>Bacilli</taxon>
        <taxon>Bacillales</taxon>
        <taxon>Anoxybacillaceae</taxon>
        <taxon>Geobacillus</taxon>
        <taxon>Geobacillus thermoleovorans group</taxon>
    </lineage>
</organism>
<dbReference type="Proteomes" id="UP000016424">
    <property type="component" value="Unassembled WGS sequence"/>
</dbReference>
<dbReference type="EMBL" id="BASG01000021">
    <property type="protein sequence ID" value="GAD13978.1"/>
    <property type="molecule type" value="Genomic_DNA"/>
</dbReference>
<reference evidence="2" key="1">
    <citation type="journal article" date="2013" name="Genome">
        <title>Draft Genome Sequence of Geobacillus kaustophilus GBlys, a Lysogenic Strain with Bacteriophage phiOH2.</title>
        <authorList>
            <person name="Doi K."/>
            <person name="Mori K."/>
            <person name="Martono H."/>
            <person name="Nagayoshi Y."/>
            <person name="Fujino Y."/>
            <person name="Tashiro K."/>
            <person name="Kuhara S."/>
            <person name="Ohshima T."/>
        </authorList>
    </citation>
    <scope>NUCLEOTIDE SEQUENCE [LARGE SCALE GENOMIC DNA]</scope>
    <source>
        <strain evidence="2">GBlys</strain>
    </source>
</reference>
<protein>
    <submittedName>
        <fullName evidence="1">Uncharacterized protein</fullName>
    </submittedName>
</protein>
<dbReference type="AlphaFoldDB" id="U2YAS1"/>
<evidence type="ECO:0000313" key="1">
    <source>
        <dbReference type="EMBL" id="GAD13978.1"/>
    </source>
</evidence>
<accession>U2YAS1</accession>
<gene>
    <name evidence="1" type="ORF">GBL_2195</name>
</gene>